<protein>
    <recommendedName>
        <fullName evidence="3">BTB domain-containing protein</fullName>
    </recommendedName>
</protein>
<dbReference type="RefSeq" id="XP_003172891.1">
    <property type="nucleotide sequence ID" value="XM_003172843.1"/>
</dbReference>
<dbReference type="HOGENOM" id="CLU_069397_0_0_1"/>
<reference evidence="2" key="1">
    <citation type="journal article" date="2012" name="MBio">
        <title>Comparative genome analysis of Trichophyton rubrum and related dermatophytes reveals candidate genes involved in infection.</title>
        <authorList>
            <person name="Martinez D.A."/>
            <person name="Oliver B.G."/>
            <person name="Graeser Y."/>
            <person name="Goldberg J.M."/>
            <person name="Li W."/>
            <person name="Martinez-Rossi N.M."/>
            <person name="Monod M."/>
            <person name="Shelest E."/>
            <person name="Barton R.C."/>
            <person name="Birch E."/>
            <person name="Brakhage A.A."/>
            <person name="Chen Z."/>
            <person name="Gurr S.J."/>
            <person name="Heiman D."/>
            <person name="Heitman J."/>
            <person name="Kosti I."/>
            <person name="Rossi A."/>
            <person name="Saif S."/>
            <person name="Samalova M."/>
            <person name="Saunders C.W."/>
            <person name="Shea T."/>
            <person name="Summerbell R.C."/>
            <person name="Xu J."/>
            <person name="Young S."/>
            <person name="Zeng Q."/>
            <person name="Birren B.W."/>
            <person name="Cuomo C.A."/>
            <person name="White T.C."/>
        </authorList>
    </citation>
    <scope>NUCLEOTIDE SEQUENCE [LARGE SCALE GENOMIC DNA]</scope>
    <source>
        <strain evidence="2">ATCC MYA-4604 / CBS 118893</strain>
    </source>
</reference>
<dbReference type="GeneID" id="10028167"/>
<dbReference type="VEuPathDB" id="FungiDB:MGYG_05473"/>
<name>E4UW32_ARTGP</name>
<dbReference type="PANTHER" id="PTHR37538">
    <property type="entry name" value="BTB DOMAIN-CONTAINING PROTEIN"/>
    <property type="match status" value="1"/>
</dbReference>
<sequence length="250" mass="28408">MAQPKADTKEESAASDTWVDVKAEAGPEVEMIKSPYATKAAMFRTLDGTIFSVPEGFVSKLPTLVRLREKAQDGVTNVSFDNEVAHVFFHHLCTGQFQLPFSEPNWGWDHPKLSHTLWKLKYSLRVLAAAKKYGFFTLECSAKTSMEEDYKDLPLTVLIDHIQENLSCFKDEMIWLGEQMETALETALSHNPSIFKDNTLLEKIGHSPEFDRLLVQVIGEMYKLLHVKDSEEDPVAPNPYFAWSCEPCDF</sequence>
<gene>
    <name evidence="1" type="ORF">MGYG_05473</name>
</gene>
<dbReference type="InParanoid" id="E4UW32"/>
<dbReference type="Proteomes" id="UP000002669">
    <property type="component" value="Unassembled WGS sequence"/>
</dbReference>
<dbReference type="EMBL" id="DS989825">
    <property type="protein sequence ID" value="EFR02480.1"/>
    <property type="molecule type" value="Genomic_DNA"/>
</dbReference>
<dbReference type="AlphaFoldDB" id="E4UW32"/>
<dbReference type="OMA" id="GHSPEFD"/>
<evidence type="ECO:0000313" key="2">
    <source>
        <dbReference type="Proteomes" id="UP000002669"/>
    </source>
</evidence>
<accession>E4UW32</accession>
<evidence type="ECO:0000313" key="1">
    <source>
        <dbReference type="EMBL" id="EFR02480.1"/>
    </source>
</evidence>
<keyword evidence="2" id="KW-1185">Reference proteome</keyword>
<dbReference type="OrthoDB" id="4172513at2759"/>
<dbReference type="STRING" id="535722.E4UW32"/>
<evidence type="ECO:0008006" key="3">
    <source>
        <dbReference type="Google" id="ProtNLM"/>
    </source>
</evidence>
<dbReference type="eggNOG" id="ENOG502RQTA">
    <property type="taxonomic scope" value="Eukaryota"/>
</dbReference>
<proteinExistence type="predicted"/>
<organism evidence="2">
    <name type="scientific">Arthroderma gypseum (strain ATCC MYA-4604 / CBS 118893)</name>
    <name type="common">Microsporum gypseum</name>
    <dbReference type="NCBI Taxonomy" id="535722"/>
    <lineage>
        <taxon>Eukaryota</taxon>
        <taxon>Fungi</taxon>
        <taxon>Dikarya</taxon>
        <taxon>Ascomycota</taxon>
        <taxon>Pezizomycotina</taxon>
        <taxon>Eurotiomycetes</taxon>
        <taxon>Eurotiomycetidae</taxon>
        <taxon>Onygenales</taxon>
        <taxon>Arthrodermataceae</taxon>
        <taxon>Nannizzia</taxon>
    </lineage>
</organism>
<dbReference type="PANTHER" id="PTHR37538:SF1">
    <property type="entry name" value="BTB DOMAIN-CONTAINING PROTEIN"/>
    <property type="match status" value="1"/>
</dbReference>